<reference evidence="2 3" key="1">
    <citation type="submission" date="2019-02" db="EMBL/GenBank/DDBJ databases">
        <title>Deep-cultivation of Planctomycetes and their phenomic and genomic characterization uncovers novel biology.</title>
        <authorList>
            <person name="Wiegand S."/>
            <person name="Jogler M."/>
            <person name="Boedeker C."/>
            <person name="Pinto D."/>
            <person name="Vollmers J."/>
            <person name="Rivas-Marin E."/>
            <person name="Kohn T."/>
            <person name="Peeters S.H."/>
            <person name="Heuer A."/>
            <person name="Rast P."/>
            <person name="Oberbeckmann S."/>
            <person name="Bunk B."/>
            <person name="Jeske O."/>
            <person name="Meyerdierks A."/>
            <person name="Storesund J.E."/>
            <person name="Kallscheuer N."/>
            <person name="Luecker S."/>
            <person name="Lage O.M."/>
            <person name="Pohl T."/>
            <person name="Merkel B.J."/>
            <person name="Hornburger P."/>
            <person name="Mueller R.-W."/>
            <person name="Bruemmer F."/>
            <person name="Labrenz M."/>
            <person name="Spormann A.M."/>
            <person name="Op den Camp H."/>
            <person name="Overmann J."/>
            <person name="Amann R."/>
            <person name="Jetten M.S.M."/>
            <person name="Mascher T."/>
            <person name="Medema M.H."/>
            <person name="Devos D.P."/>
            <person name="Kaster A.-K."/>
            <person name="Ovreas L."/>
            <person name="Rohde M."/>
            <person name="Galperin M.Y."/>
            <person name="Jogler C."/>
        </authorList>
    </citation>
    <scope>NUCLEOTIDE SEQUENCE [LARGE SCALE GENOMIC DNA]</scope>
    <source>
        <strain evidence="2 3">SV_7m_r</strain>
    </source>
</reference>
<proteinExistence type="predicted"/>
<evidence type="ECO:0000256" key="1">
    <source>
        <dbReference type="SAM" id="MobiDB-lite"/>
    </source>
</evidence>
<name>A0A517T1X0_9BACT</name>
<dbReference type="OrthoDB" id="289004at2"/>
<accession>A0A517T1X0</accession>
<evidence type="ECO:0000313" key="2">
    <source>
        <dbReference type="EMBL" id="QDT62366.1"/>
    </source>
</evidence>
<dbReference type="RefSeq" id="WP_145277085.1">
    <property type="nucleotide sequence ID" value="NZ_CP036272.1"/>
</dbReference>
<organism evidence="2 3">
    <name type="scientific">Stieleria bergensis</name>
    <dbReference type="NCBI Taxonomy" id="2528025"/>
    <lineage>
        <taxon>Bacteria</taxon>
        <taxon>Pseudomonadati</taxon>
        <taxon>Planctomycetota</taxon>
        <taxon>Planctomycetia</taxon>
        <taxon>Pirellulales</taxon>
        <taxon>Pirellulaceae</taxon>
        <taxon>Stieleria</taxon>
    </lineage>
</organism>
<dbReference type="Proteomes" id="UP000315003">
    <property type="component" value="Chromosome"/>
</dbReference>
<evidence type="ECO:0000313" key="3">
    <source>
        <dbReference type="Proteomes" id="UP000315003"/>
    </source>
</evidence>
<feature type="compositionally biased region" description="Basic residues" evidence="1">
    <location>
        <begin position="104"/>
        <end position="113"/>
    </location>
</feature>
<dbReference type="EMBL" id="CP036272">
    <property type="protein sequence ID" value="QDT62366.1"/>
    <property type="molecule type" value="Genomic_DNA"/>
</dbReference>
<feature type="region of interest" description="Disordered" evidence="1">
    <location>
        <begin position="75"/>
        <end position="113"/>
    </location>
</feature>
<feature type="region of interest" description="Disordered" evidence="1">
    <location>
        <begin position="24"/>
        <end position="45"/>
    </location>
</feature>
<protein>
    <submittedName>
        <fullName evidence="2">Uncharacterized protein</fullName>
    </submittedName>
</protein>
<gene>
    <name evidence="2" type="ORF">SV7mr_49140</name>
</gene>
<keyword evidence="3" id="KW-1185">Reference proteome</keyword>
<feature type="compositionally biased region" description="Low complexity" evidence="1">
    <location>
        <begin position="82"/>
        <end position="103"/>
    </location>
</feature>
<dbReference type="AlphaFoldDB" id="A0A517T1X0"/>
<sequence length="113" mass="12245">MILGIATVVVLVLVAVALLPARKRDQDGSTPLLGPPSRPTNVRQQQLTEEAEAIADEYQRRADEAWRDELGEKAADLLKSNSKPATKSTTRKSAAAKSTTAKTTTRKTTTRKS</sequence>